<dbReference type="Gene3D" id="3.40.50.2300">
    <property type="match status" value="2"/>
</dbReference>
<accession>A0A1M6UXW6</accession>
<dbReference type="CDD" id="cd06267">
    <property type="entry name" value="PBP1_LacI_sugar_binding-like"/>
    <property type="match status" value="1"/>
</dbReference>
<keyword evidence="2" id="KW-0238">DNA-binding</keyword>
<organism evidence="7 8">
    <name type="scientific">Chishuiella changwenlii</name>
    <dbReference type="NCBI Taxonomy" id="1434701"/>
    <lineage>
        <taxon>Bacteria</taxon>
        <taxon>Pseudomonadati</taxon>
        <taxon>Bacteroidota</taxon>
        <taxon>Flavobacteriia</taxon>
        <taxon>Flavobacteriales</taxon>
        <taxon>Weeksellaceae</taxon>
        <taxon>Chishuiella</taxon>
    </lineage>
</organism>
<dbReference type="Pfam" id="PF13377">
    <property type="entry name" value="Peripla_BP_3"/>
    <property type="match status" value="1"/>
</dbReference>
<evidence type="ECO:0000256" key="1">
    <source>
        <dbReference type="ARBA" id="ARBA00023015"/>
    </source>
</evidence>
<dbReference type="InterPro" id="IPR010982">
    <property type="entry name" value="Lambda_DNA-bd_dom_sf"/>
</dbReference>
<dbReference type="InterPro" id="IPR046335">
    <property type="entry name" value="LacI/GalR-like_sensor"/>
</dbReference>
<proteinExistence type="predicted"/>
<feature type="domain" description="HTH cro/C1-type" evidence="5">
    <location>
        <begin position="3"/>
        <end position="34"/>
    </location>
</feature>
<dbReference type="RefSeq" id="WP_072930020.1">
    <property type="nucleotide sequence ID" value="NZ_BMFL01000012.1"/>
</dbReference>
<evidence type="ECO:0000256" key="2">
    <source>
        <dbReference type="ARBA" id="ARBA00023125"/>
    </source>
</evidence>
<dbReference type="InterPro" id="IPR001387">
    <property type="entry name" value="Cro/C1-type_HTH"/>
</dbReference>
<evidence type="ECO:0000313" key="7">
    <source>
        <dbReference type="EMBL" id="SHK74040.1"/>
    </source>
</evidence>
<keyword evidence="1" id="KW-0805">Transcription regulation</keyword>
<sequence>MSNITIKEIAKALGLSVSSISKALNDSYEISDETKKRVVEYAKLNNYRPNRLAKSLKGGQSNTIGIVVCSINNIFVSQILDGIQKASYETDYDIVIMQSNEDVNREKESIEALLKKGVDGILLAPVSENSNTEYLADVNENICPIVLFDRFNLSLKTTKIGVNESKGIMQALQHLIRIDRKKILFITGDQFGEENSRINSYKKALKTLDIPFNPKFMLSCNLGNNDLIDQQISESIKNLMKSSIKPNAIFGATDVITIRTLGILAQMKIKVPDEIAVIGFSNFDMPNSLNPSLSTIRQPTQEIGFLALKKLINLLATQQHKRRALHETILLDTSIELRKSTNL</sequence>
<dbReference type="InterPro" id="IPR028082">
    <property type="entry name" value="Peripla_BP_I"/>
</dbReference>
<reference evidence="9" key="4">
    <citation type="journal article" date="2019" name="Int. J. Syst. Evol. Microbiol.">
        <title>The Global Catalogue of Microorganisms (GCM) 10K type strain sequencing project: providing services to taxonomists for standard genome sequencing and annotation.</title>
        <authorList>
            <consortium name="The Broad Institute Genomics Platform"/>
            <consortium name="The Broad Institute Genome Sequencing Center for Infectious Disease"/>
            <person name="Wu L."/>
            <person name="Ma J."/>
        </authorList>
    </citation>
    <scope>NUCLEOTIDE SEQUENCE [LARGE SCALE GENOMIC DNA]</scope>
    <source>
        <strain evidence="9">CGMCC 1.12707</strain>
    </source>
</reference>
<evidence type="ECO:0000313" key="6">
    <source>
        <dbReference type="EMBL" id="GGF02408.1"/>
    </source>
</evidence>
<dbReference type="STRING" id="1434701.SAMN05443634_103108"/>
<name>A0A1M6UXW6_9FLAO</name>
<reference evidence="7" key="3">
    <citation type="submission" date="2016-11" db="EMBL/GenBank/DDBJ databases">
        <authorList>
            <person name="Jaros S."/>
            <person name="Januszkiewicz K."/>
            <person name="Wedrychowicz H."/>
        </authorList>
    </citation>
    <scope>NUCLEOTIDE SEQUENCE [LARGE SCALE GENOMIC DNA]</scope>
    <source>
        <strain evidence="7">DSM 27989</strain>
    </source>
</reference>
<dbReference type="GO" id="GO:0003700">
    <property type="term" value="F:DNA-binding transcription factor activity"/>
    <property type="evidence" value="ECO:0007669"/>
    <property type="project" value="TreeGrafter"/>
</dbReference>
<evidence type="ECO:0000256" key="3">
    <source>
        <dbReference type="ARBA" id="ARBA00023163"/>
    </source>
</evidence>
<dbReference type="Proteomes" id="UP000184120">
    <property type="component" value="Unassembled WGS sequence"/>
</dbReference>
<dbReference type="SUPFAM" id="SSF53822">
    <property type="entry name" value="Periplasmic binding protein-like I"/>
    <property type="match status" value="1"/>
</dbReference>
<keyword evidence="9" id="KW-1185">Reference proteome</keyword>
<dbReference type="PROSITE" id="PS50932">
    <property type="entry name" value="HTH_LACI_2"/>
    <property type="match status" value="1"/>
</dbReference>
<reference evidence="6" key="1">
    <citation type="journal article" date="2014" name="Int. J. Syst. Evol. Microbiol.">
        <title>Complete genome of a new Firmicutes species belonging to the dominant human colonic microbiota ('Ruminococcus bicirculans') reveals two chromosomes and a selective capacity to utilize plant glucans.</title>
        <authorList>
            <consortium name="NISC Comparative Sequencing Program"/>
            <person name="Wegmann U."/>
            <person name="Louis P."/>
            <person name="Goesmann A."/>
            <person name="Henrissat B."/>
            <person name="Duncan S.H."/>
            <person name="Flint H.J."/>
        </authorList>
    </citation>
    <scope>NUCLEOTIDE SEQUENCE</scope>
    <source>
        <strain evidence="6">CGMCC 1.12707</strain>
    </source>
</reference>
<dbReference type="PROSITE" id="PS50943">
    <property type="entry name" value="HTH_CROC1"/>
    <property type="match status" value="1"/>
</dbReference>
<dbReference type="EMBL" id="FRBH01000003">
    <property type="protein sequence ID" value="SHK74040.1"/>
    <property type="molecule type" value="Genomic_DNA"/>
</dbReference>
<dbReference type="InterPro" id="IPR000843">
    <property type="entry name" value="HTH_LacI"/>
</dbReference>
<dbReference type="Gene3D" id="1.10.260.40">
    <property type="entry name" value="lambda repressor-like DNA-binding domains"/>
    <property type="match status" value="1"/>
</dbReference>
<reference evidence="8" key="2">
    <citation type="submission" date="2016-11" db="EMBL/GenBank/DDBJ databases">
        <authorList>
            <person name="Varghese N."/>
            <person name="Submissions S."/>
        </authorList>
    </citation>
    <scope>NUCLEOTIDE SEQUENCE [LARGE SCALE GENOMIC DNA]</scope>
    <source>
        <strain evidence="8">DSM 27989</strain>
    </source>
</reference>
<evidence type="ECO:0000313" key="8">
    <source>
        <dbReference type="Proteomes" id="UP000184120"/>
    </source>
</evidence>
<feature type="domain" description="HTH lacI-type" evidence="4">
    <location>
        <begin position="4"/>
        <end position="58"/>
    </location>
</feature>
<dbReference type="CDD" id="cd01392">
    <property type="entry name" value="HTH_LacI"/>
    <property type="match status" value="1"/>
</dbReference>
<dbReference type="AlphaFoldDB" id="A0A1M6UXW6"/>
<dbReference type="PANTHER" id="PTHR30146:SF109">
    <property type="entry name" value="HTH-TYPE TRANSCRIPTIONAL REGULATOR GALS"/>
    <property type="match status" value="1"/>
</dbReference>
<dbReference type="Proteomes" id="UP000650994">
    <property type="component" value="Unassembled WGS sequence"/>
</dbReference>
<protein>
    <submittedName>
        <fullName evidence="6">LacI family transcriptional regulator</fullName>
    </submittedName>
    <submittedName>
        <fullName evidence="7">Transcriptional regulator, LacI family</fullName>
    </submittedName>
</protein>
<dbReference type="SUPFAM" id="SSF47413">
    <property type="entry name" value="lambda repressor-like DNA-binding domains"/>
    <property type="match status" value="1"/>
</dbReference>
<dbReference type="GO" id="GO:0000976">
    <property type="term" value="F:transcription cis-regulatory region binding"/>
    <property type="evidence" value="ECO:0007669"/>
    <property type="project" value="TreeGrafter"/>
</dbReference>
<dbReference type="PANTHER" id="PTHR30146">
    <property type="entry name" value="LACI-RELATED TRANSCRIPTIONAL REPRESSOR"/>
    <property type="match status" value="1"/>
</dbReference>
<evidence type="ECO:0000313" key="9">
    <source>
        <dbReference type="Proteomes" id="UP000650994"/>
    </source>
</evidence>
<dbReference type="EMBL" id="BMFL01000012">
    <property type="protein sequence ID" value="GGF02408.1"/>
    <property type="molecule type" value="Genomic_DNA"/>
</dbReference>
<keyword evidence="3" id="KW-0804">Transcription</keyword>
<gene>
    <name evidence="6" type="ORF">GCM10010984_19910</name>
    <name evidence="7" type="ORF">SAMN05443634_103108</name>
</gene>
<evidence type="ECO:0000259" key="5">
    <source>
        <dbReference type="PROSITE" id="PS50943"/>
    </source>
</evidence>
<evidence type="ECO:0000259" key="4">
    <source>
        <dbReference type="PROSITE" id="PS50932"/>
    </source>
</evidence>
<reference evidence="6" key="5">
    <citation type="submission" date="2024-05" db="EMBL/GenBank/DDBJ databases">
        <authorList>
            <person name="Sun Q."/>
            <person name="Zhou Y."/>
        </authorList>
    </citation>
    <scope>NUCLEOTIDE SEQUENCE</scope>
    <source>
        <strain evidence="6">CGMCC 1.12707</strain>
    </source>
</reference>
<dbReference type="Pfam" id="PF00356">
    <property type="entry name" value="LacI"/>
    <property type="match status" value="1"/>
</dbReference>
<dbReference type="SMART" id="SM00354">
    <property type="entry name" value="HTH_LACI"/>
    <property type="match status" value="1"/>
</dbReference>